<evidence type="ECO:0000313" key="5">
    <source>
        <dbReference type="EMBL" id="MDD1123223.1"/>
    </source>
</evidence>
<dbReference type="InterPro" id="IPR001926">
    <property type="entry name" value="TrpB-like_PALP"/>
</dbReference>
<comment type="caution">
    <text evidence="5">The sequence shown here is derived from an EMBL/GenBank/DDBJ whole genome shotgun (WGS) entry which is preliminary data.</text>
</comment>
<comment type="cofactor">
    <cofactor evidence="1">
        <name>pyridoxal 5'-phosphate</name>
        <dbReference type="ChEBI" id="CHEBI:597326"/>
    </cofactor>
</comment>
<keyword evidence="2" id="KW-0663">Pyridoxal phosphate</keyword>
<reference evidence="5" key="1">
    <citation type="submission" date="2022-05" db="EMBL/GenBank/DDBJ databases">
        <title>Novel Pseudomonas spp. Isolated from a Rainbow Trout Aquaculture Facility.</title>
        <authorList>
            <person name="Testerman T."/>
            <person name="Graf J."/>
        </authorList>
    </citation>
    <scope>NUCLEOTIDE SEQUENCE</scope>
    <source>
        <strain evidence="5">ID386</strain>
    </source>
</reference>
<proteinExistence type="predicted"/>
<organism evidence="5 6">
    <name type="scientific">Pseudomonas aphyarum</name>
    <dbReference type="NCBI Taxonomy" id="2942629"/>
    <lineage>
        <taxon>Bacteria</taxon>
        <taxon>Pseudomonadati</taxon>
        <taxon>Pseudomonadota</taxon>
        <taxon>Gammaproteobacteria</taxon>
        <taxon>Pseudomonadales</taxon>
        <taxon>Pseudomonadaceae</taxon>
        <taxon>Pseudomonas</taxon>
    </lineage>
</organism>
<evidence type="ECO:0000313" key="6">
    <source>
        <dbReference type="Proteomes" id="UP001150531"/>
    </source>
</evidence>
<keyword evidence="3" id="KW-0456">Lyase</keyword>
<name>A0ABT5PH75_9PSED</name>
<sequence>MKNSYREYVLQCLVCDRSYQPHEVSYFCPHCKVDGALDALYDYPTLRREWPKESLAHHQARGMWRYDRLMPLSSTQFIPPLLVGNTPLYAPIDLLGKGSRIKVLIKDESRQPTGSLKDRASALAVAHAMQSGARTVAVASTGNAASALAGMSASLGLHNVIYLPRSAPREKRAQMQGYGAEIVLVDGQYDEAFEQCLNACERYGWYNRTTGINSYMSEGKKTVAFEICEQLHWQVPDLVFVPVGNGCILGSVYKGFFDLLQLGWIERIPRLIGVQAEQSNFMYRAWRSDQPMQQTERIAPTSLASSINVALPRDRLKAMRAVTASEGEFMCVSDASIVAAASKLAASTGVFPEAGAASAFAGLLKYAEQHPDTAQTAVILITGSGLKDTSIFLSDTAASPSRVFPHHVPVTLTETLAQGITA</sequence>
<dbReference type="RefSeq" id="WP_273896906.1">
    <property type="nucleotide sequence ID" value="NZ_JAMDGS010000001.1"/>
</dbReference>
<dbReference type="Pfam" id="PF00291">
    <property type="entry name" value="PALP"/>
    <property type="match status" value="1"/>
</dbReference>
<dbReference type="CDD" id="cd01563">
    <property type="entry name" value="Thr-synth_1"/>
    <property type="match status" value="1"/>
</dbReference>
<dbReference type="EMBL" id="JAMDGS010000001">
    <property type="protein sequence ID" value="MDD1123223.1"/>
    <property type="molecule type" value="Genomic_DNA"/>
</dbReference>
<evidence type="ECO:0000256" key="1">
    <source>
        <dbReference type="ARBA" id="ARBA00001933"/>
    </source>
</evidence>
<feature type="domain" description="Tryptophan synthase beta chain-like PALP" evidence="4">
    <location>
        <begin position="82"/>
        <end position="383"/>
    </location>
</feature>
<gene>
    <name evidence="5" type="ORF">M5G18_01360</name>
</gene>
<dbReference type="InterPro" id="IPR050147">
    <property type="entry name" value="Ser/Thr_Dehydratase"/>
</dbReference>
<evidence type="ECO:0000256" key="2">
    <source>
        <dbReference type="ARBA" id="ARBA00022898"/>
    </source>
</evidence>
<protein>
    <submittedName>
        <fullName evidence="5">Threonine synthase</fullName>
    </submittedName>
</protein>
<keyword evidence="6" id="KW-1185">Reference proteome</keyword>
<evidence type="ECO:0000256" key="3">
    <source>
        <dbReference type="ARBA" id="ARBA00023239"/>
    </source>
</evidence>
<dbReference type="PANTHER" id="PTHR48078:SF6">
    <property type="entry name" value="L-THREONINE DEHYDRATASE CATABOLIC TDCB"/>
    <property type="match status" value="1"/>
</dbReference>
<dbReference type="Proteomes" id="UP001150531">
    <property type="component" value="Unassembled WGS sequence"/>
</dbReference>
<dbReference type="SUPFAM" id="SSF53686">
    <property type="entry name" value="Tryptophan synthase beta subunit-like PLP-dependent enzymes"/>
    <property type="match status" value="1"/>
</dbReference>
<dbReference type="InterPro" id="IPR036052">
    <property type="entry name" value="TrpB-like_PALP_sf"/>
</dbReference>
<accession>A0ABT5PH75</accession>
<evidence type="ECO:0000259" key="4">
    <source>
        <dbReference type="Pfam" id="PF00291"/>
    </source>
</evidence>
<dbReference type="Gene3D" id="3.40.50.1100">
    <property type="match status" value="2"/>
</dbReference>
<dbReference type="PANTHER" id="PTHR48078">
    <property type="entry name" value="THREONINE DEHYDRATASE, MITOCHONDRIAL-RELATED"/>
    <property type="match status" value="1"/>
</dbReference>